<dbReference type="PANTHER" id="PTHR37826">
    <property type="entry name" value="FLOTILLIN BAND_7_5 DOMAIN PROTEIN"/>
    <property type="match status" value="1"/>
</dbReference>
<evidence type="ECO:0000313" key="2">
    <source>
        <dbReference type="EMBL" id="RXN84456.1"/>
    </source>
</evidence>
<dbReference type="PANTHER" id="PTHR37826:SF2">
    <property type="entry name" value="ZINC-RIBBON DOMAIN-CONTAINING PROTEIN"/>
    <property type="match status" value="1"/>
</dbReference>
<evidence type="ECO:0000313" key="3">
    <source>
        <dbReference type="Proteomes" id="UP000290849"/>
    </source>
</evidence>
<protein>
    <recommendedName>
        <fullName evidence="1">SPFH domain-containing protein</fullName>
    </recommendedName>
</protein>
<dbReference type="InterPro" id="IPR036013">
    <property type="entry name" value="Band_7/SPFH_dom_sf"/>
</dbReference>
<accession>A0A4Q1HDS3</accession>
<reference evidence="2 3" key="1">
    <citation type="journal article" date="2017" name="Int. J. Syst. Evol. Microbiol.">
        <title>Achromobacter aloeverae sp. nov., isolated from the root of Aloe vera (L.) Burm.f.</title>
        <authorList>
            <person name="Kuncharoen N."/>
            <person name="Muramatsu Y."/>
            <person name="Shibata C."/>
            <person name="Kamakura Y."/>
            <person name="Nakagawa Y."/>
            <person name="Tanasupawat S."/>
        </authorList>
    </citation>
    <scope>NUCLEOTIDE SEQUENCE [LARGE SCALE GENOMIC DNA]</scope>
    <source>
        <strain evidence="2 3">AVA-1</strain>
    </source>
</reference>
<sequence>MSLGSFIRKQFIDILQWNEDADGVLAWRYPMQDFEIQYGGSLTVRESQMAVFVNEGKIADVFGPGMYKLTTQTLPVLTYLKNWDKLFESPFKSDVVFFSTRLQLGRRWGTAQPVTIRDSEFGMVRVRAFGIYSYRIADPGLFYREVSGTRDTYTVDDLEEQLRNMVVATMSSTLGSSSVPFIDMAANQGLMSQSIATALGPVFERYGIKLDNFTVENVSLPEELQKALDTRIAIGMSGDLNKYTQYQTASSIPLAAQNQGGIAGVGAGLAAGAALGQTMAAGLGSLTGQGQQAQGAAAAGAGAAAGGAAAGTSNGGDPAQRLQQLKGMLDQNLITQQDYDAAKAEILKRLTGG</sequence>
<dbReference type="RefSeq" id="WP_129153267.1">
    <property type="nucleotide sequence ID" value="NZ_JBHSDO010000018.1"/>
</dbReference>
<dbReference type="CDD" id="cd03408">
    <property type="entry name" value="SPFH_like_u1"/>
    <property type="match status" value="1"/>
</dbReference>
<gene>
    <name evidence="2" type="ORF">C7R54_24025</name>
</gene>
<dbReference type="EMBL" id="PYAL01000008">
    <property type="protein sequence ID" value="RXN84456.1"/>
    <property type="molecule type" value="Genomic_DNA"/>
</dbReference>
<dbReference type="Proteomes" id="UP000290849">
    <property type="component" value="Unassembled WGS sequence"/>
</dbReference>
<dbReference type="OrthoDB" id="9764015at2"/>
<dbReference type="Gene3D" id="3.30.479.30">
    <property type="entry name" value="Band 7 domain"/>
    <property type="match status" value="1"/>
</dbReference>
<feature type="domain" description="SPFH" evidence="1">
    <location>
        <begin position="26"/>
        <end position="235"/>
    </location>
</feature>
<organism evidence="2 3">
    <name type="scientific">Achromobacter aloeverae</name>
    <dbReference type="NCBI Taxonomy" id="1750518"/>
    <lineage>
        <taxon>Bacteria</taxon>
        <taxon>Pseudomonadati</taxon>
        <taxon>Pseudomonadota</taxon>
        <taxon>Betaproteobacteria</taxon>
        <taxon>Burkholderiales</taxon>
        <taxon>Alcaligenaceae</taxon>
        <taxon>Achromobacter</taxon>
    </lineage>
</organism>
<keyword evidence="3" id="KW-1185">Reference proteome</keyword>
<name>A0A4Q1HDS3_9BURK</name>
<dbReference type="SUPFAM" id="SSF117892">
    <property type="entry name" value="Band 7/SPFH domain"/>
    <property type="match status" value="1"/>
</dbReference>
<comment type="caution">
    <text evidence="2">The sequence shown here is derived from an EMBL/GenBank/DDBJ whole genome shotgun (WGS) entry which is preliminary data.</text>
</comment>
<dbReference type="InterPro" id="IPR033880">
    <property type="entry name" value="SPFH_YdjI"/>
</dbReference>
<proteinExistence type="predicted"/>
<dbReference type="Pfam" id="PF13421">
    <property type="entry name" value="Band_7_1"/>
    <property type="match status" value="1"/>
</dbReference>
<evidence type="ECO:0000259" key="1">
    <source>
        <dbReference type="Pfam" id="PF13421"/>
    </source>
</evidence>
<dbReference type="AlphaFoldDB" id="A0A4Q1HDS3"/>